<evidence type="ECO:0000256" key="15">
    <source>
        <dbReference type="SAM" id="SignalP"/>
    </source>
</evidence>
<feature type="chain" id="PRO_5028238004" description="Erythropoietin receptor" evidence="15">
    <location>
        <begin position="19"/>
        <end position="514"/>
    </location>
</feature>
<dbReference type="FunCoup" id="A0A6P8NUL7">
    <property type="interactions" value="610"/>
</dbReference>
<evidence type="ECO:0000259" key="16">
    <source>
        <dbReference type="PROSITE" id="PS50853"/>
    </source>
</evidence>
<gene>
    <name evidence="18" type="primary">EPOR</name>
</gene>
<dbReference type="GO" id="GO:0004896">
    <property type="term" value="F:cytokine receptor activity"/>
    <property type="evidence" value="ECO:0007669"/>
    <property type="project" value="TreeGrafter"/>
</dbReference>
<dbReference type="InParanoid" id="A0A6P8NUL7"/>
<dbReference type="InterPro" id="IPR003961">
    <property type="entry name" value="FN3_dom"/>
</dbReference>
<dbReference type="SUPFAM" id="SSF49265">
    <property type="entry name" value="Fibronectin type III"/>
    <property type="match status" value="2"/>
</dbReference>
<keyword evidence="10 18" id="KW-0675">Receptor</keyword>
<dbReference type="GeneID" id="117350162"/>
<dbReference type="PANTHER" id="PTHR23037">
    <property type="entry name" value="CYTOKINE RECEPTOR"/>
    <property type="match status" value="1"/>
</dbReference>
<feature type="disulfide bond" evidence="12">
    <location>
        <begin position="81"/>
        <end position="97"/>
    </location>
</feature>
<feature type="transmembrane region" description="Helical" evidence="14">
    <location>
        <begin position="242"/>
        <end position="263"/>
    </location>
</feature>
<evidence type="ECO:0000256" key="11">
    <source>
        <dbReference type="ARBA" id="ARBA00023180"/>
    </source>
</evidence>
<dbReference type="CDD" id="cd00063">
    <property type="entry name" value="FN3"/>
    <property type="match status" value="1"/>
</dbReference>
<evidence type="ECO:0000313" key="17">
    <source>
        <dbReference type="Proteomes" id="UP000515159"/>
    </source>
</evidence>
<evidence type="ECO:0000256" key="8">
    <source>
        <dbReference type="ARBA" id="ARBA00023136"/>
    </source>
</evidence>
<evidence type="ECO:0000256" key="4">
    <source>
        <dbReference type="ARBA" id="ARBA00022475"/>
    </source>
</evidence>
<dbReference type="OrthoDB" id="9890439at2759"/>
<evidence type="ECO:0000256" key="6">
    <source>
        <dbReference type="ARBA" id="ARBA00022729"/>
    </source>
</evidence>
<dbReference type="Proteomes" id="UP000515159">
    <property type="component" value="Chromosome 16"/>
</dbReference>
<dbReference type="SMART" id="SM00060">
    <property type="entry name" value="FN3"/>
    <property type="match status" value="1"/>
</dbReference>
<evidence type="ECO:0000256" key="13">
    <source>
        <dbReference type="SAM" id="MobiDB-lite"/>
    </source>
</evidence>
<proteinExistence type="inferred from homology"/>
<dbReference type="InterPro" id="IPR036116">
    <property type="entry name" value="FN3_sf"/>
</dbReference>
<keyword evidence="5 14" id="KW-0812">Transmembrane</keyword>
<dbReference type="Pfam" id="PF00041">
    <property type="entry name" value="fn3"/>
    <property type="match status" value="1"/>
</dbReference>
<feature type="region of interest" description="Disordered" evidence="13">
    <location>
        <begin position="425"/>
        <end position="444"/>
    </location>
</feature>
<protein>
    <recommendedName>
        <fullName evidence="3">Erythropoietin receptor</fullName>
    </recommendedName>
</protein>
<evidence type="ECO:0000256" key="3">
    <source>
        <dbReference type="ARBA" id="ARBA00018355"/>
    </source>
</evidence>
<dbReference type="Pfam" id="PF09067">
    <property type="entry name" value="EpoR_lig-bind"/>
    <property type="match status" value="1"/>
</dbReference>
<dbReference type="KEGG" id="gsh:117350162"/>
<keyword evidence="11" id="KW-0325">Glycoprotein</keyword>
<reference evidence="18" key="1">
    <citation type="submission" date="2025-08" db="UniProtKB">
        <authorList>
            <consortium name="RefSeq"/>
        </authorList>
    </citation>
    <scope>IDENTIFICATION</scope>
</reference>
<keyword evidence="7 14" id="KW-1133">Transmembrane helix</keyword>
<dbReference type="RefSeq" id="XP_033780107.1">
    <property type="nucleotide sequence ID" value="XM_033924216.1"/>
</dbReference>
<evidence type="ECO:0000256" key="14">
    <source>
        <dbReference type="SAM" id="Phobius"/>
    </source>
</evidence>
<feature type="compositionally biased region" description="Low complexity" evidence="13">
    <location>
        <begin position="431"/>
        <end position="443"/>
    </location>
</feature>
<comment type="subcellular location">
    <subcellularLocation>
        <location evidence="1">Cell membrane</location>
        <topology evidence="1">Single-pass type I membrane protein</topology>
    </subcellularLocation>
</comment>
<dbReference type="PIRSF" id="PIRSF001959">
    <property type="entry name" value="EPO_receptor"/>
    <property type="match status" value="1"/>
</dbReference>
<evidence type="ECO:0000256" key="9">
    <source>
        <dbReference type="ARBA" id="ARBA00023157"/>
    </source>
</evidence>
<evidence type="ECO:0000256" key="1">
    <source>
        <dbReference type="ARBA" id="ARBA00004251"/>
    </source>
</evidence>
<dbReference type="InterPro" id="IPR009167">
    <property type="entry name" value="Erythropoietin_rcpt"/>
</dbReference>
<accession>A0A6P8NUL7</accession>
<keyword evidence="17" id="KW-1185">Reference proteome</keyword>
<evidence type="ECO:0000256" key="7">
    <source>
        <dbReference type="ARBA" id="ARBA00022989"/>
    </source>
</evidence>
<keyword evidence="4" id="KW-1003">Cell membrane</keyword>
<evidence type="ECO:0000256" key="12">
    <source>
        <dbReference type="PIRSR" id="PIRSR001959-2"/>
    </source>
</evidence>
<keyword evidence="8 14" id="KW-0472">Membrane</keyword>
<dbReference type="Gene3D" id="2.60.40.10">
    <property type="entry name" value="Immunoglobulins"/>
    <property type="match status" value="2"/>
</dbReference>
<keyword evidence="6 15" id="KW-0732">Signal</keyword>
<evidence type="ECO:0000313" key="18">
    <source>
        <dbReference type="RefSeq" id="XP_033780107.1"/>
    </source>
</evidence>
<dbReference type="InterPro" id="IPR015152">
    <property type="entry name" value="Growth/epo_recpt_lig-bind"/>
</dbReference>
<feature type="signal peptide" evidence="15">
    <location>
        <begin position="1"/>
        <end position="18"/>
    </location>
</feature>
<feature type="disulfide bond" evidence="12">
    <location>
        <begin position="44"/>
        <end position="54"/>
    </location>
</feature>
<dbReference type="GO" id="GO:0009897">
    <property type="term" value="C:external side of plasma membrane"/>
    <property type="evidence" value="ECO:0007669"/>
    <property type="project" value="TreeGrafter"/>
</dbReference>
<evidence type="ECO:0000256" key="10">
    <source>
        <dbReference type="ARBA" id="ARBA00023170"/>
    </source>
</evidence>
<organism evidence="17 18">
    <name type="scientific">Geotrypetes seraphini</name>
    <name type="common">Gaboon caecilian</name>
    <name type="synonym">Caecilia seraphini</name>
    <dbReference type="NCBI Taxonomy" id="260995"/>
    <lineage>
        <taxon>Eukaryota</taxon>
        <taxon>Metazoa</taxon>
        <taxon>Chordata</taxon>
        <taxon>Craniata</taxon>
        <taxon>Vertebrata</taxon>
        <taxon>Euteleostomi</taxon>
        <taxon>Amphibia</taxon>
        <taxon>Gymnophiona</taxon>
        <taxon>Geotrypetes</taxon>
    </lineage>
</organism>
<name>A0A6P8NUL7_GEOSA</name>
<evidence type="ECO:0000256" key="5">
    <source>
        <dbReference type="ARBA" id="ARBA00022692"/>
    </source>
</evidence>
<dbReference type="InterPro" id="IPR013783">
    <property type="entry name" value="Ig-like_fold"/>
</dbReference>
<feature type="domain" description="Fibronectin type-III" evidence="16">
    <location>
        <begin position="138"/>
        <end position="237"/>
    </location>
</feature>
<dbReference type="CTD" id="2057"/>
<sequence>MEQLAVGILFLILARTQAYVEQLPEDFYSKVSLLLAEDPENPKCFTRTLQDLTCFWKDSQSEANRTFGFYYQLENDPEKSCRLSSELTVENSTWYICNLPIVDVVSFAELRVRVMEGKGGTPLYSRSLQVNDVVLLDPPRNLTVLETEHPGQLFISWEAPLIYYLEDGLQYEVSFSSAGHTSIIQDGIVSDRTDYTVTNVKDQTQYTIAVRVKPNGVSFSGYWSAWSQPVSVVTSPRELDPLILTLILILALLLLLIGIVVLLSHRRFLKQKVWPVIPNPANHFEGLFDMHKGNFQQWLGHSNTYLWWSPRLYTAEDMVTSVEIISELGQAQFRLPAWEEISFYVPSLQSTAEVWGAATAGQAQTPQVLKDSYVALDERFPPFSVASNNTTCEGEASADQVLQQMPGPTLEVYTGGQKEESRELDSALTRTPSSSPGQTSSSSFEYTVLDPTADTLSPRAPCPDLKNNYILVSDSGIATDYSTMSSNTSLGKCQGGQYSNFYENTPNYVIFPHC</sequence>
<dbReference type="AlphaFoldDB" id="A0A6P8NUL7"/>
<keyword evidence="9 12" id="KW-1015">Disulfide bond</keyword>
<dbReference type="PROSITE" id="PS50853">
    <property type="entry name" value="FN3"/>
    <property type="match status" value="1"/>
</dbReference>
<dbReference type="PANTHER" id="PTHR23037:SF28">
    <property type="entry name" value="ERYTHROPOIETIN RECEPTOR"/>
    <property type="match status" value="1"/>
</dbReference>
<comment type="similarity">
    <text evidence="2">Belongs to the type I cytokine receptor family. Type 1 subfamily.</text>
</comment>
<evidence type="ECO:0000256" key="2">
    <source>
        <dbReference type="ARBA" id="ARBA00007885"/>
    </source>
</evidence>